<sequence>MPSPTLEMEPGSTKTYNARLRKQRPSFHSQRSSDRNSLPQSGFKTGADVEGFCDMKGHEQFSDSSRLMRASRLLS</sequence>
<protein>
    <submittedName>
        <fullName evidence="2">Uncharacterized protein</fullName>
    </submittedName>
</protein>
<organism evidence="2 3">
    <name type="scientific">Ophiocordyceps unilateralis</name>
    <name type="common">Zombie-ant fungus</name>
    <name type="synonym">Torrubia unilateralis</name>
    <dbReference type="NCBI Taxonomy" id="268505"/>
    <lineage>
        <taxon>Eukaryota</taxon>
        <taxon>Fungi</taxon>
        <taxon>Dikarya</taxon>
        <taxon>Ascomycota</taxon>
        <taxon>Pezizomycotina</taxon>
        <taxon>Sordariomycetes</taxon>
        <taxon>Hypocreomycetidae</taxon>
        <taxon>Hypocreales</taxon>
        <taxon>Ophiocordycipitaceae</taxon>
        <taxon>Ophiocordyceps</taxon>
    </lineage>
</organism>
<comment type="caution">
    <text evidence="2">The sequence shown here is derived from an EMBL/GenBank/DDBJ whole genome shotgun (WGS) entry which is preliminary data.</text>
</comment>
<proteinExistence type="predicted"/>
<name>A0A2A9PC97_OPHUN</name>
<reference evidence="2 3" key="1">
    <citation type="journal article" date="2015" name="BMC Genomics">
        <title>Gene expression during zombie ant biting behavior reflects the complexity underlying fungal parasitic behavioral manipulation.</title>
        <authorList>
            <person name="de Bekker C."/>
            <person name="Ohm R.A."/>
            <person name="Loreto R.G."/>
            <person name="Sebastian A."/>
            <person name="Albert I."/>
            <person name="Merrow M."/>
            <person name="Brachmann A."/>
            <person name="Hughes D.P."/>
        </authorList>
    </citation>
    <scope>NUCLEOTIDE SEQUENCE [LARGE SCALE GENOMIC DNA]</scope>
    <source>
        <strain evidence="2 3">SC16a</strain>
    </source>
</reference>
<evidence type="ECO:0000313" key="3">
    <source>
        <dbReference type="Proteomes" id="UP000037136"/>
    </source>
</evidence>
<keyword evidence="3" id="KW-1185">Reference proteome</keyword>
<evidence type="ECO:0000313" key="2">
    <source>
        <dbReference type="EMBL" id="PFH58547.1"/>
    </source>
</evidence>
<feature type="region of interest" description="Disordered" evidence="1">
    <location>
        <begin position="1"/>
        <end position="49"/>
    </location>
</feature>
<gene>
    <name evidence="2" type="ORF">XA68_13548</name>
</gene>
<reference evidence="2 3" key="2">
    <citation type="journal article" date="2017" name="Sci. Rep.">
        <title>Ant-infecting Ophiocordyceps genomes reveal a high diversity of potential behavioral manipulation genes and a possible major role for enterotoxins.</title>
        <authorList>
            <person name="de Bekker C."/>
            <person name="Ohm R.A."/>
            <person name="Evans H.C."/>
            <person name="Brachmann A."/>
            <person name="Hughes D.P."/>
        </authorList>
    </citation>
    <scope>NUCLEOTIDE SEQUENCE [LARGE SCALE GENOMIC DNA]</scope>
    <source>
        <strain evidence="2 3">SC16a</strain>
    </source>
</reference>
<feature type="compositionally biased region" description="Polar residues" evidence="1">
    <location>
        <begin position="26"/>
        <end position="43"/>
    </location>
</feature>
<dbReference type="AlphaFoldDB" id="A0A2A9PC97"/>
<accession>A0A2A9PC97</accession>
<dbReference type="EMBL" id="LAZP02000281">
    <property type="protein sequence ID" value="PFH58547.1"/>
    <property type="molecule type" value="Genomic_DNA"/>
</dbReference>
<evidence type="ECO:0000256" key="1">
    <source>
        <dbReference type="SAM" id="MobiDB-lite"/>
    </source>
</evidence>
<dbReference type="Proteomes" id="UP000037136">
    <property type="component" value="Unassembled WGS sequence"/>
</dbReference>